<feature type="transmembrane region" description="Helical" evidence="2">
    <location>
        <begin position="172"/>
        <end position="190"/>
    </location>
</feature>
<feature type="transmembrane region" description="Helical" evidence="2">
    <location>
        <begin position="196"/>
        <end position="217"/>
    </location>
</feature>
<evidence type="ECO:0000313" key="3">
    <source>
        <dbReference type="EMBL" id="AWB92638.1"/>
    </source>
</evidence>
<keyword evidence="4" id="KW-1185">Reference proteome</keyword>
<feature type="transmembrane region" description="Helical" evidence="2">
    <location>
        <begin position="238"/>
        <end position="263"/>
    </location>
</feature>
<protein>
    <submittedName>
        <fullName evidence="3">Uncharacterized protein</fullName>
    </submittedName>
</protein>
<name>A0A2S0WMR6_9ACTN</name>
<dbReference type="OrthoDB" id="5184455at2"/>
<feature type="transmembrane region" description="Helical" evidence="2">
    <location>
        <begin position="119"/>
        <end position="142"/>
    </location>
</feature>
<feature type="compositionally biased region" description="Basic and acidic residues" evidence="1">
    <location>
        <begin position="26"/>
        <end position="40"/>
    </location>
</feature>
<proteinExistence type="predicted"/>
<feature type="region of interest" description="Disordered" evidence="1">
    <location>
        <begin position="1"/>
        <end position="48"/>
    </location>
</feature>
<accession>A0A2S0WMR6</accession>
<dbReference type="KEGG" id="aez:C3E78_10740"/>
<keyword evidence="2" id="KW-1133">Transmembrane helix</keyword>
<evidence type="ECO:0000313" key="4">
    <source>
        <dbReference type="Proteomes" id="UP000244384"/>
    </source>
</evidence>
<dbReference type="InterPro" id="IPR049500">
    <property type="entry name" value="Peptidase_M50B-like"/>
</dbReference>
<keyword evidence="2" id="KW-0812">Transmembrane</keyword>
<dbReference type="Pfam" id="PF13398">
    <property type="entry name" value="Peptidase_M50B"/>
    <property type="match status" value="1"/>
</dbReference>
<evidence type="ECO:0000256" key="2">
    <source>
        <dbReference type="SAM" id="Phobius"/>
    </source>
</evidence>
<dbReference type="AlphaFoldDB" id="A0A2S0WMR6"/>
<keyword evidence="2" id="KW-0472">Membrane</keyword>
<gene>
    <name evidence="3" type="ORF">C3E78_10740</name>
</gene>
<dbReference type="Proteomes" id="UP000244384">
    <property type="component" value="Chromosome"/>
</dbReference>
<sequence>MGADRARAVAGPAEPSRRGRRAPPHRRGDGRLPAGRDPRRARQPPDGLTTLDTTWAAAATAVVLIAVPPAWSVTRHVVTLVHEAGHAAVAVLTGRRLNGIRLHTDTSGLTVSSGKPRGLGMIATAAAGYLAPAALGLASVGLVESGRTAWALYAGLVTLALMLVFIRNWFGLVVVALSAAAVSLLVWRAPERVQDFAALTFAWFLLVAAPRTAIELWPHRRRVRTRTSDADVLARLTVLPAPIWNILFILLTGAALAAAVWLVGPP</sequence>
<reference evidence="4" key="1">
    <citation type="submission" date="2018-01" db="EMBL/GenBank/DDBJ databases">
        <authorList>
            <person name="Li J."/>
        </authorList>
    </citation>
    <scope>NUCLEOTIDE SEQUENCE [LARGE SCALE GENOMIC DNA]</scope>
    <source>
        <strain evidence="4">592</strain>
    </source>
</reference>
<dbReference type="EMBL" id="CP026952">
    <property type="protein sequence ID" value="AWB92638.1"/>
    <property type="molecule type" value="Genomic_DNA"/>
</dbReference>
<evidence type="ECO:0000256" key="1">
    <source>
        <dbReference type="SAM" id="MobiDB-lite"/>
    </source>
</evidence>
<organism evidence="3 4">
    <name type="scientific">Aeromicrobium chenweiae</name>
    <dbReference type="NCBI Taxonomy" id="2079793"/>
    <lineage>
        <taxon>Bacteria</taxon>
        <taxon>Bacillati</taxon>
        <taxon>Actinomycetota</taxon>
        <taxon>Actinomycetes</taxon>
        <taxon>Propionibacteriales</taxon>
        <taxon>Nocardioidaceae</taxon>
        <taxon>Aeromicrobium</taxon>
    </lineage>
</organism>
<accession>A0A5F2F393</accession>